<keyword evidence="1" id="KW-0998">Cell outer membrane</keyword>
<evidence type="ECO:0000256" key="1">
    <source>
        <dbReference type="PROSITE-ProRule" id="PRU01360"/>
    </source>
</evidence>
<sequence length="132" mass="14346">MKNLAFIFFLTFLSILGSCSSSKNTVYNKNLSEEIAEKNNKTIPLLDRIRRLPGITLRGGTPYFMKSANQISGTATEPLYVLNGFILGNSFKSLEQLVDSPTIKSIDALTGSEAAEFGSRGASGVIKVTTYQ</sequence>
<dbReference type="SUPFAM" id="SSF56935">
    <property type="entry name" value="Porins"/>
    <property type="match status" value="1"/>
</dbReference>
<dbReference type="AlphaFoldDB" id="A0A3A1NAY4"/>
<dbReference type="Pfam" id="PF07715">
    <property type="entry name" value="Plug"/>
    <property type="match status" value="1"/>
</dbReference>
<comment type="subcellular location">
    <subcellularLocation>
        <location evidence="1">Cell outer membrane</location>
        <topology evidence="1">Multi-pass membrane protein</topology>
    </subcellularLocation>
</comment>
<dbReference type="PROSITE" id="PS51257">
    <property type="entry name" value="PROKAR_LIPOPROTEIN"/>
    <property type="match status" value="1"/>
</dbReference>
<protein>
    <recommendedName>
        <fullName evidence="2">TonB-dependent receptor plug domain-containing protein</fullName>
    </recommendedName>
</protein>
<organism evidence="3 4">
    <name type="scientific">Flagellimonas lutimaris</name>
    <dbReference type="NCBI Taxonomy" id="475082"/>
    <lineage>
        <taxon>Bacteria</taxon>
        <taxon>Pseudomonadati</taxon>
        <taxon>Bacteroidota</taxon>
        <taxon>Flavobacteriia</taxon>
        <taxon>Flavobacteriales</taxon>
        <taxon>Flavobacteriaceae</taxon>
        <taxon>Flagellimonas</taxon>
    </lineage>
</organism>
<comment type="similarity">
    <text evidence="1">Belongs to the TonB-dependent receptor family.</text>
</comment>
<dbReference type="GO" id="GO:0009279">
    <property type="term" value="C:cell outer membrane"/>
    <property type="evidence" value="ECO:0007669"/>
    <property type="project" value="UniProtKB-SubCell"/>
</dbReference>
<dbReference type="OrthoDB" id="982809at2"/>
<keyword evidence="1" id="KW-0472">Membrane</keyword>
<comment type="caution">
    <text evidence="3">The sequence shown here is derived from an EMBL/GenBank/DDBJ whole genome shotgun (WGS) entry which is preliminary data.</text>
</comment>
<keyword evidence="1" id="KW-0812">Transmembrane</keyword>
<evidence type="ECO:0000313" key="4">
    <source>
        <dbReference type="Proteomes" id="UP000266067"/>
    </source>
</evidence>
<dbReference type="InterPro" id="IPR039426">
    <property type="entry name" value="TonB-dep_rcpt-like"/>
</dbReference>
<name>A0A3A1NAY4_9FLAO</name>
<evidence type="ECO:0000313" key="3">
    <source>
        <dbReference type="EMBL" id="RIV35172.1"/>
    </source>
</evidence>
<dbReference type="Proteomes" id="UP000266067">
    <property type="component" value="Unassembled WGS sequence"/>
</dbReference>
<dbReference type="InterPro" id="IPR037066">
    <property type="entry name" value="Plug_dom_sf"/>
</dbReference>
<dbReference type="InterPro" id="IPR012910">
    <property type="entry name" value="Plug_dom"/>
</dbReference>
<dbReference type="Gene3D" id="2.170.130.10">
    <property type="entry name" value="TonB-dependent receptor, plug domain"/>
    <property type="match status" value="1"/>
</dbReference>
<dbReference type="RefSeq" id="WP_119607399.1">
    <property type="nucleotide sequence ID" value="NZ_QXFH01000070.1"/>
</dbReference>
<accession>A0A3A1NAY4</accession>
<dbReference type="PROSITE" id="PS52016">
    <property type="entry name" value="TONB_DEPENDENT_REC_3"/>
    <property type="match status" value="1"/>
</dbReference>
<gene>
    <name evidence="3" type="ORF">D2V08_07355</name>
</gene>
<keyword evidence="4" id="KW-1185">Reference proteome</keyword>
<reference evidence="3 4" key="1">
    <citation type="submission" date="2018-08" db="EMBL/GenBank/DDBJ databases">
        <title>Proposal of Muricauda 72 sp.nov. and Muricauda NH166 sp.nov., isolated from seawater.</title>
        <authorList>
            <person name="Cheng H."/>
            <person name="Wu Y.-H."/>
            <person name="Guo L.-L."/>
            <person name="Xu X.-W."/>
        </authorList>
    </citation>
    <scope>NUCLEOTIDE SEQUENCE [LARGE SCALE GENOMIC DNA]</scope>
    <source>
        <strain evidence="3 4">KCTC 22173</strain>
    </source>
</reference>
<proteinExistence type="inferred from homology"/>
<keyword evidence="1" id="KW-0813">Transport</keyword>
<feature type="domain" description="TonB-dependent receptor plug" evidence="2">
    <location>
        <begin position="43"/>
        <end position="125"/>
    </location>
</feature>
<keyword evidence="1" id="KW-1134">Transmembrane beta strand</keyword>
<evidence type="ECO:0000259" key="2">
    <source>
        <dbReference type="Pfam" id="PF07715"/>
    </source>
</evidence>
<dbReference type="EMBL" id="QXFH01000070">
    <property type="protein sequence ID" value="RIV35172.1"/>
    <property type="molecule type" value="Genomic_DNA"/>
</dbReference>